<reference evidence="2 3" key="1">
    <citation type="journal article" date="2006" name="Nature">
        <title>Global trends of whole-genome duplications revealed by the ciliate Paramecium tetraurelia.</title>
        <authorList>
            <consortium name="Genoscope"/>
            <person name="Aury J.-M."/>
            <person name="Jaillon O."/>
            <person name="Duret L."/>
            <person name="Noel B."/>
            <person name="Jubin C."/>
            <person name="Porcel B.M."/>
            <person name="Segurens B."/>
            <person name="Daubin V."/>
            <person name="Anthouard V."/>
            <person name="Aiach N."/>
            <person name="Arnaiz O."/>
            <person name="Billaut A."/>
            <person name="Beisson J."/>
            <person name="Blanc I."/>
            <person name="Bouhouche K."/>
            <person name="Camara F."/>
            <person name="Duharcourt S."/>
            <person name="Guigo R."/>
            <person name="Gogendeau D."/>
            <person name="Katinka M."/>
            <person name="Keller A.-M."/>
            <person name="Kissmehl R."/>
            <person name="Klotz C."/>
            <person name="Koll F."/>
            <person name="Le Moue A."/>
            <person name="Lepere C."/>
            <person name="Malinsky S."/>
            <person name="Nowacki M."/>
            <person name="Nowak J.K."/>
            <person name="Plattner H."/>
            <person name="Poulain J."/>
            <person name="Ruiz F."/>
            <person name="Serrano V."/>
            <person name="Zagulski M."/>
            <person name="Dessen P."/>
            <person name="Betermier M."/>
            <person name="Weissenbach J."/>
            <person name="Scarpelli C."/>
            <person name="Schachter V."/>
            <person name="Sperling L."/>
            <person name="Meyer E."/>
            <person name="Cohen J."/>
            <person name="Wincker P."/>
        </authorList>
    </citation>
    <scope>NUCLEOTIDE SEQUENCE [LARGE SCALE GENOMIC DNA]</scope>
    <source>
        <strain evidence="2 3">Stock d4-2</strain>
    </source>
</reference>
<dbReference type="PANTHER" id="PTHR23084:SF263">
    <property type="entry name" value="MORN REPEAT-CONTAINING PROTEIN 1"/>
    <property type="match status" value="1"/>
</dbReference>
<dbReference type="EMBL" id="CT868063">
    <property type="protein sequence ID" value="CAK69022.1"/>
    <property type="molecule type" value="Genomic_DNA"/>
</dbReference>
<dbReference type="OMA" id="IWANGEY"/>
<dbReference type="InterPro" id="IPR003409">
    <property type="entry name" value="MORN"/>
</dbReference>
<evidence type="ECO:0000313" key="2">
    <source>
        <dbReference type="EMBL" id="CAK69022.1"/>
    </source>
</evidence>
<proteinExistence type="predicted"/>
<gene>
    <name evidence="2" type="ORF">GSPATT00007234001</name>
</gene>
<dbReference type="KEGG" id="ptm:GSPATT00007234001"/>
<protein>
    <recommendedName>
        <fullName evidence="4">MORN repeat protein</fullName>
    </recommendedName>
</protein>
<dbReference type="Proteomes" id="UP000000600">
    <property type="component" value="Unassembled WGS sequence"/>
</dbReference>
<dbReference type="Gene3D" id="2.20.110.10">
    <property type="entry name" value="Histone H3 K4-specific methyltransferase SET7/9 N-terminal domain"/>
    <property type="match status" value="4"/>
</dbReference>
<keyword evidence="1" id="KW-0677">Repeat</keyword>
<name>A0CE05_PARTE</name>
<dbReference type="STRING" id="5888.A0CE05"/>
<dbReference type="PANTHER" id="PTHR23084">
    <property type="entry name" value="PHOSPHATIDYLINOSITOL-4-PHOSPHATE 5-KINASE RELATED"/>
    <property type="match status" value="1"/>
</dbReference>
<dbReference type="SUPFAM" id="SSF82185">
    <property type="entry name" value="Histone H3 K4-specific methyltransferase SET7/9 N-terminal domain"/>
    <property type="match status" value="3"/>
</dbReference>
<dbReference type="Pfam" id="PF02493">
    <property type="entry name" value="MORN"/>
    <property type="match status" value="8"/>
</dbReference>
<dbReference type="InParanoid" id="A0CE05"/>
<evidence type="ECO:0000256" key="1">
    <source>
        <dbReference type="ARBA" id="ARBA00022737"/>
    </source>
</evidence>
<dbReference type="SMART" id="SM00698">
    <property type="entry name" value="MORN"/>
    <property type="match status" value="9"/>
</dbReference>
<dbReference type="OrthoDB" id="287158at2759"/>
<dbReference type="HOGENOM" id="CLU_620350_0_0_1"/>
<evidence type="ECO:0008006" key="4">
    <source>
        <dbReference type="Google" id="ProtNLM"/>
    </source>
</evidence>
<sequence>MNYQTALEQIKGYEPHFEDYNYVDLLSIKSKLRIANNYLYYGQLFNNLKHGRGILLSSNGRRYEGHWNEDEKNGYGWELLPNGSQYEGYYFHGKPHGKGKFIWANGEYYVGEWNMGIREGQGIWCGLNGEYYSGQWKTNQATGFGEYIQNGNKYMGNFLQWMKNGEGQEFFNNGDKYQGNYLNGMPHGYGEYIWSSGALFQGYFKEGLRYGKGIWRRSEESPTDSYQGHYEEDKKNGFGVYKWANGNVYKGQFMNDFKHGYGEMIYFDGQVIKGNWEQGRLVNQIRTQSVEKIKNDNNYQIKIVDEINQVAINTNENRIVLKISEVAKQSNIQYTSNRKEKVNFLYPSIYENKKQSINSNPSTQQTNRTKKLISIKQYTKERQLSQSQECAKAFKPAQQIELTERSKIQSKFCIKATEKQNLQIRKTKLSQSLIN</sequence>
<dbReference type="AlphaFoldDB" id="A0CE05"/>
<evidence type="ECO:0000313" key="3">
    <source>
        <dbReference type="Proteomes" id="UP000000600"/>
    </source>
</evidence>
<organism evidence="2 3">
    <name type="scientific">Paramecium tetraurelia</name>
    <dbReference type="NCBI Taxonomy" id="5888"/>
    <lineage>
        <taxon>Eukaryota</taxon>
        <taxon>Sar</taxon>
        <taxon>Alveolata</taxon>
        <taxon>Ciliophora</taxon>
        <taxon>Intramacronucleata</taxon>
        <taxon>Oligohymenophorea</taxon>
        <taxon>Peniculida</taxon>
        <taxon>Parameciidae</taxon>
        <taxon>Paramecium</taxon>
    </lineage>
</organism>
<accession>A0CE05</accession>
<dbReference type="GeneID" id="5022204"/>
<dbReference type="RefSeq" id="XP_001436419.1">
    <property type="nucleotide sequence ID" value="XM_001436382.1"/>
</dbReference>
<dbReference type="eggNOG" id="KOG0229">
    <property type="taxonomic scope" value="Eukaryota"/>
</dbReference>
<keyword evidence="3" id="KW-1185">Reference proteome</keyword>